<evidence type="ECO:0000256" key="3">
    <source>
        <dbReference type="ARBA" id="ARBA00013017"/>
    </source>
</evidence>
<sequence>MNVGDLVPDFQLADQYGKLRSLGEFLAEGVVVLFFYPAAMTKGCTAESCYFRDMAAEFKELNALRVGISLDSVDKQREFSDTYSFDYPLLSDSKGEVSKLFGVKRPIDLLKVKRQTFIVGQDFRVKAVFRSETNMKAHADEALAFLKVNS</sequence>
<dbReference type="GO" id="GO:0005737">
    <property type="term" value="C:cytoplasm"/>
    <property type="evidence" value="ECO:0007669"/>
    <property type="project" value="TreeGrafter"/>
</dbReference>
<keyword evidence="16" id="KW-1185">Reference proteome</keyword>
<comment type="function">
    <text evidence="1">Thiol-specific peroxidase that catalyzes the reduction of hydrogen peroxide and organic hydroperoxides to water and alcohols, respectively. Plays a role in cell protection against oxidative stress by detoxifying peroxides and as sensor of hydrogen peroxide-mediated signaling events.</text>
</comment>
<dbReference type="PIRSF" id="PIRSF000239">
    <property type="entry name" value="AHPC"/>
    <property type="match status" value="1"/>
</dbReference>
<feature type="active site" description="Cysteine sulfenic acid (-SOH) intermediate; for peroxidase activity" evidence="13">
    <location>
        <position position="44"/>
    </location>
</feature>
<dbReference type="SUPFAM" id="SSF52833">
    <property type="entry name" value="Thioredoxin-like"/>
    <property type="match status" value="1"/>
</dbReference>
<accession>A0A1M4XI98</accession>
<comment type="subunit">
    <text evidence="2">Monomer.</text>
</comment>
<evidence type="ECO:0000259" key="14">
    <source>
        <dbReference type="PROSITE" id="PS51352"/>
    </source>
</evidence>
<organism evidence="15 16">
    <name type="scientific">Ferrithrix thermotolerans DSM 19514</name>
    <dbReference type="NCBI Taxonomy" id="1121881"/>
    <lineage>
        <taxon>Bacteria</taxon>
        <taxon>Bacillati</taxon>
        <taxon>Actinomycetota</taxon>
        <taxon>Acidimicrobiia</taxon>
        <taxon>Acidimicrobiales</taxon>
        <taxon>Acidimicrobiaceae</taxon>
        <taxon>Ferrithrix</taxon>
    </lineage>
</organism>
<proteinExistence type="inferred from homology"/>
<dbReference type="InterPro" id="IPR024706">
    <property type="entry name" value="Peroxiredoxin_AhpC-typ"/>
</dbReference>
<evidence type="ECO:0000256" key="12">
    <source>
        <dbReference type="ARBA" id="ARBA00049091"/>
    </source>
</evidence>
<evidence type="ECO:0000256" key="7">
    <source>
        <dbReference type="ARBA" id="ARBA00023157"/>
    </source>
</evidence>
<keyword evidence="5" id="KW-0049">Antioxidant</keyword>
<dbReference type="InterPro" id="IPR013766">
    <property type="entry name" value="Thioredoxin_domain"/>
</dbReference>
<evidence type="ECO:0000256" key="13">
    <source>
        <dbReference type="PIRSR" id="PIRSR000239-1"/>
    </source>
</evidence>
<evidence type="ECO:0000256" key="8">
    <source>
        <dbReference type="ARBA" id="ARBA00023284"/>
    </source>
</evidence>
<dbReference type="PROSITE" id="PS51352">
    <property type="entry name" value="THIOREDOXIN_2"/>
    <property type="match status" value="1"/>
</dbReference>
<dbReference type="GO" id="GO:0034599">
    <property type="term" value="P:cellular response to oxidative stress"/>
    <property type="evidence" value="ECO:0007669"/>
    <property type="project" value="TreeGrafter"/>
</dbReference>
<keyword evidence="8" id="KW-0676">Redox-active center</keyword>
<comment type="catalytic activity">
    <reaction evidence="12">
        <text>a hydroperoxide + [thioredoxin]-dithiol = an alcohol + [thioredoxin]-disulfide + H2O</text>
        <dbReference type="Rhea" id="RHEA:62620"/>
        <dbReference type="Rhea" id="RHEA-COMP:10698"/>
        <dbReference type="Rhea" id="RHEA-COMP:10700"/>
        <dbReference type="ChEBI" id="CHEBI:15377"/>
        <dbReference type="ChEBI" id="CHEBI:29950"/>
        <dbReference type="ChEBI" id="CHEBI:30879"/>
        <dbReference type="ChEBI" id="CHEBI:35924"/>
        <dbReference type="ChEBI" id="CHEBI:50058"/>
        <dbReference type="EC" id="1.11.1.24"/>
    </reaction>
</comment>
<evidence type="ECO:0000256" key="6">
    <source>
        <dbReference type="ARBA" id="ARBA00023002"/>
    </source>
</evidence>
<keyword evidence="6" id="KW-0560">Oxidoreductase</keyword>
<dbReference type="RefSeq" id="WP_072792088.1">
    <property type="nucleotide sequence ID" value="NZ_FQUL01000039.1"/>
</dbReference>
<dbReference type="PANTHER" id="PTHR42801">
    <property type="entry name" value="THIOREDOXIN-DEPENDENT PEROXIDE REDUCTASE"/>
    <property type="match status" value="1"/>
</dbReference>
<protein>
    <recommendedName>
        <fullName evidence="3">thioredoxin-dependent peroxiredoxin</fullName>
        <ecNumber evidence="3">1.11.1.24</ecNumber>
    </recommendedName>
    <alternativeName>
        <fullName evidence="11">Bacterioferritin comigratory protein</fullName>
    </alternativeName>
    <alternativeName>
        <fullName evidence="9">Thioredoxin peroxidase</fullName>
    </alternativeName>
</protein>
<evidence type="ECO:0000313" key="15">
    <source>
        <dbReference type="EMBL" id="SHE93121.1"/>
    </source>
</evidence>
<dbReference type="Pfam" id="PF00578">
    <property type="entry name" value="AhpC-TSA"/>
    <property type="match status" value="1"/>
</dbReference>
<dbReference type="Gene3D" id="3.40.30.10">
    <property type="entry name" value="Glutaredoxin"/>
    <property type="match status" value="1"/>
</dbReference>
<dbReference type="InterPro" id="IPR036249">
    <property type="entry name" value="Thioredoxin-like_sf"/>
</dbReference>
<keyword evidence="7" id="KW-1015">Disulfide bond</keyword>
<evidence type="ECO:0000313" key="16">
    <source>
        <dbReference type="Proteomes" id="UP000184295"/>
    </source>
</evidence>
<dbReference type="EC" id="1.11.1.24" evidence="3"/>
<dbReference type="GO" id="GO:0008379">
    <property type="term" value="F:thioredoxin peroxidase activity"/>
    <property type="evidence" value="ECO:0007669"/>
    <property type="project" value="TreeGrafter"/>
</dbReference>
<evidence type="ECO:0000256" key="5">
    <source>
        <dbReference type="ARBA" id="ARBA00022862"/>
    </source>
</evidence>
<gene>
    <name evidence="15" type="ORF">SAMN02745225_02032</name>
</gene>
<feature type="domain" description="Thioredoxin" evidence="14">
    <location>
        <begin position="1"/>
        <end position="150"/>
    </location>
</feature>
<dbReference type="PANTHER" id="PTHR42801:SF8">
    <property type="entry name" value="PEROXIREDOXIN RV1608C-RELATED"/>
    <property type="match status" value="1"/>
</dbReference>
<comment type="similarity">
    <text evidence="10">Belongs to the peroxiredoxin family. BCP/PrxQ subfamily.</text>
</comment>
<dbReference type="InterPro" id="IPR000866">
    <property type="entry name" value="AhpC/TSA"/>
</dbReference>
<keyword evidence="4" id="KW-0575">Peroxidase</keyword>
<dbReference type="Proteomes" id="UP000184295">
    <property type="component" value="Unassembled WGS sequence"/>
</dbReference>
<dbReference type="OrthoDB" id="9812811at2"/>
<dbReference type="InterPro" id="IPR050924">
    <property type="entry name" value="Peroxiredoxin_BCP/PrxQ"/>
</dbReference>
<reference evidence="16" key="1">
    <citation type="submission" date="2016-11" db="EMBL/GenBank/DDBJ databases">
        <authorList>
            <person name="Varghese N."/>
            <person name="Submissions S."/>
        </authorList>
    </citation>
    <scope>NUCLEOTIDE SEQUENCE [LARGE SCALE GENOMIC DNA]</scope>
    <source>
        <strain evidence="16">DSM 19514</strain>
    </source>
</reference>
<evidence type="ECO:0000256" key="1">
    <source>
        <dbReference type="ARBA" id="ARBA00003330"/>
    </source>
</evidence>
<evidence type="ECO:0000256" key="2">
    <source>
        <dbReference type="ARBA" id="ARBA00011245"/>
    </source>
</evidence>
<dbReference type="GO" id="GO:0045454">
    <property type="term" value="P:cell redox homeostasis"/>
    <property type="evidence" value="ECO:0007669"/>
    <property type="project" value="TreeGrafter"/>
</dbReference>
<dbReference type="AlphaFoldDB" id="A0A1M4XI98"/>
<evidence type="ECO:0000256" key="11">
    <source>
        <dbReference type="ARBA" id="ARBA00041373"/>
    </source>
</evidence>
<evidence type="ECO:0000256" key="9">
    <source>
        <dbReference type="ARBA" id="ARBA00032824"/>
    </source>
</evidence>
<evidence type="ECO:0000256" key="4">
    <source>
        <dbReference type="ARBA" id="ARBA00022559"/>
    </source>
</evidence>
<dbReference type="CDD" id="cd03017">
    <property type="entry name" value="PRX_BCP"/>
    <property type="match status" value="1"/>
</dbReference>
<dbReference type="EMBL" id="FQUL01000039">
    <property type="protein sequence ID" value="SHE93121.1"/>
    <property type="molecule type" value="Genomic_DNA"/>
</dbReference>
<name>A0A1M4XI98_9ACTN</name>
<evidence type="ECO:0000256" key="10">
    <source>
        <dbReference type="ARBA" id="ARBA00038489"/>
    </source>
</evidence>
<dbReference type="STRING" id="1121881.SAMN02745225_02032"/>